<dbReference type="PANTHER" id="PTHR36509:SF2">
    <property type="entry name" value="BLL3101 PROTEIN"/>
    <property type="match status" value="1"/>
</dbReference>
<dbReference type="SUPFAM" id="SSF160935">
    <property type="entry name" value="VPA0735-like"/>
    <property type="match status" value="1"/>
</dbReference>
<dbReference type="InterPro" id="IPR037050">
    <property type="entry name" value="DUF1254_sf"/>
</dbReference>
<reference evidence="2" key="1">
    <citation type="journal article" date="2015" name="Nature">
        <title>Complex archaea that bridge the gap between prokaryotes and eukaryotes.</title>
        <authorList>
            <person name="Spang A."/>
            <person name="Saw J.H."/>
            <person name="Jorgensen S.L."/>
            <person name="Zaremba-Niedzwiedzka K."/>
            <person name="Martijn J."/>
            <person name="Lind A.E."/>
            <person name="van Eijk R."/>
            <person name="Schleper C."/>
            <person name="Guy L."/>
            <person name="Ettema T.J."/>
        </authorList>
    </citation>
    <scope>NUCLEOTIDE SEQUENCE</scope>
</reference>
<dbReference type="EMBL" id="LAZR01033075">
    <property type="protein sequence ID" value="KKL49123.1"/>
    <property type="molecule type" value="Genomic_DNA"/>
</dbReference>
<dbReference type="Pfam" id="PF06863">
    <property type="entry name" value="DUF1254"/>
    <property type="match status" value="1"/>
</dbReference>
<sequence>MNANFKKGKTKMEMKKSVTLIKRIVTSRILALSIILQLAADPAMAADRTREIGVQAYIYAYPLVLMEITRRVSTNVEAAKGVTAPMNQFAHLRAFPDHTFREIVRPNADTLYSILWFDVSKEPQILSVADTRGRYYMLQMLDMWTDVIASPGSRITGTDAANYAIVGPNWQGTLPDEVEPI</sequence>
<gene>
    <name evidence="2" type="ORF">LCGC14_2318650</name>
</gene>
<accession>A0A0F9CIK4</accession>
<organism evidence="2">
    <name type="scientific">marine sediment metagenome</name>
    <dbReference type="NCBI Taxonomy" id="412755"/>
    <lineage>
        <taxon>unclassified sequences</taxon>
        <taxon>metagenomes</taxon>
        <taxon>ecological metagenomes</taxon>
    </lineage>
</organism>
<proteinExistence type="predicted"/>
<dbReference type="AlphaFoldDB" id="A0A0F9CIK4"/>
<dbReference type="InterPro" id="IPR010679">
    <property type="entry name" value="DUF1254"/>
</dbReference>
<feature type="domain" description="DUF1254" evidence="1">
    <location>
        <begin position="86"/>
        <end position="179"/>
    </location>
</feature>
<name>A0A0F9CIK4_9ZZZZ</name>
<dbReference type="PANTHER" id="PTHR36509">
    <property type="entry name" value="BLL3101 PROTEIN"/>
    <property type="match status" value="1"/>
</dbReference>
<comment type="caution">
    <text evidence="2">The sequence shown here is derived from an EMBL/GenBank/DDBJ whole genome shotgun (WGS) entry which is preliminary data.</text>
</comment>
<feature type="non-terminal residue" evidence="2">
    <location>
        <position position="181"/>
    </location>
</feature>
<evidence type="ECO:0000259" key="1">
    <source>
        <dbReference type="Pfam" id="PF06863"/>
    </source>
</evidence>
<dbReference type="Gene3D" id="2.60.40.1610">
    <property type="entry name" value="Domain of unknown function DUF1254"/>
    <property type="match status" value="1"/>
</dbReference>
<protein>
    <recommendedName>
        <fullName evidence="1">DUF1254 domain-containing protein</fullName>
    </recommendedName>
</protein>
<evidence type="ECO:0000313" key="2">
    <source>
        <dbReference type="EMBL" id="KKL49123.1"/>
    </source>
</evidence>